<feature type="domain" description="TB" evidence="5">
    <location>
        <begin position="51"/>
        <end position="98"/>
    </location>
</feature>
<keyword evidence="2" id="KW-0677">Repeat</keyword>
<evidence type="ECO:0000256" key="2">
    <source>
        <dbReference type="ARBA" id="ARBA00022737"/>
    </source>
</evidence>
<evidence type="ECO:0000313" key="8">
    <source>
        <dbReference type="Proteomes" id="UP001642540"/>
    </source>
</evidence>
<feature type="domain" description="Kazal-like" evidence="6">
    <location>
        <begin position="221"/>
        <end position="275"/>
    </location>
</feature>
<sequence length="376" mass="41781">MRNQRCKMMKHLTHYKSSWEIARARETFGYRGLITFIAFLLLGEAHVTLGGNCWLHMNRNGRCTSLVKSGVSREECCSTGSLANSATASWSDGELLTPSSIFFMHVQGGVPCTRCKATCDGVQCPENQKCVIRNGLPKCVCSPNCTAFRIQNGMQNHRGPICGSDGRTYKSPCRLLKRVCRKKETGLHISYFGPCRMSCSKVTCPAKKRCLLDQNMVPHCVNCTLRKCPVPTEKRSARTFCGVDGITYPSMCHLRQAACKQGKAIPVAYRGICRKRATCKNIKCLEGQTCLTELSSQKPRCVTCFVRPKWCKANSGRLDTAPTGPICSTNGKTYKNWCEMTDDACSTGVALDTKYFGECRADNSTIFNEEENELLQ</sequence>
<dbReference type="PANTHER" id="PTHR13866">
    <property type="entry name" value="SPARC OSTEONECTIN"/>
    <property type="match status" value="1"/>
</dbReference>
<dbReference type="SMART" id="SM00274">
    <property type="entry name" value="FOLN"/>
    <property type="match status" value="3"/>
</dbReference>
<organism evidence="7 8">
    <name type="scientific">Orchesella dallaii</name>
    <dbReference type="NCBI Taxonomy" id="48710"/>
    <lineage>
        <taxon>Eukaryota</taxon>
        <taxon>Metazoa</taxon>
        <taxon>Ecdysozoa</taxon>
        <taxon>Arthropoda</taxon>
        <taxon>Hexapoda</taxon>
        <taxon>Collembola</taxon>
        <taxon>Entomobryomorpha</taxon>
        <taxon>Entomobryoidea</taxon>
        <taxon>Orchesellidae</taxon>
        <taxon>Orchesellinae</taxon>
        <taxon>Orchesella</taxon>
    </lineage>
</organism>
<dbReference type="InterPro" id="IPR036773">
    <property type="entry name" value="TB_dom_sf"/>
</dbReference>
<keyword evidence="4" id="KW-0325">Glycoprotein</keyword>
<dbReference type="InterPro" id="IPR017878">
    <property type="entry name" value="TB_dom"/>
</dbReference>
<evidence type="ECO:0000313" key="7">
    <source>
        <dbReference type="EMBL" id="CAL8121916.1"/>
    </source>
</evidence>
<dbReference type="Gene3D" id="3.30.60.30">
    <property type="match status" value="3"/>
</dbReference>
<reference evidence="7 8" key="1">
    <citation type="submission" date="2024-08" db="EMBL/GenBank/DDBJ databases">
        <authorList>
            <person name="Cucini C."/>
            <person name="Frati F."/>
        </authorList>
    </citation>
    <scope>NUCLEOTIDE SEQUENCE [LARGE SCALE GENOMIC DNA]</scope>
</reference>
<evidence type="ECO:0000256" key="3">
    <source>
        <dbReference type="ARBA" id="ARBA00023157"/>
    </source>
</evidence>
<dbReference type="SUPFAM" id="SSF100895">
    <property type="entry name" value="Kazal-type serine protease inhibitors"/>
    <property type="match status" value="3"/>
</dbReference>
<dbReference type="InterPro" id="IPR002350">
    <property type="entry name" value="Kazal_dom"/>
</dbReference>
<evidence type="ECO:0000259" key="6">
    <source>
        <dbReference type="PROSITE" id="PS51465"/>
    </source>
</evidence>
<evidence type="ECO:0008006" key="9">
    <source>
        <dbReference type="Google" id="ProtNLM"/>
    </source>
</evidence>
<keyword evidence="3" id="KW-1015">Disulfide bond</keyword>
<accession>A0ABP1R979</accession>
<keyword evidence="1" id="KW-0732">Signal</keyword>
<dbReference type="Pfam" id="PF21333">
    <property type="entry name" value="FST_N"/>
    <property type="match status" value="1"/>
</dbReference>
<dbReference type="EMBL" id="CAXLJM020000066">
    <property type="protein sequence ID" value="CAL8121916.1"/>
    <property type="molecule type" value="Genomic_DNA"/>
</dbReference>
<evidence type="ECO:0000256" key="4">
    <source>
        <dbReference type="ARBA" id="ARBA00023180"/>
    </source>
</evidence>
<keyword evidence="8" id="KW-1185">Reference proteome</keyword>
<evidence type="ECO:0000256" key="1">
    <source>
        <dbReference type="ARBA" id="ARBA00022729"/>
    </source>
</evidence>
<dbReference type="PROSITE" id="PS51364">
    <property type="entry name" value="TB"/>
    <property type="match status" value="1"/>
</dbReference>
<feature type="domain" description="Kazal-like" evidence="6">
    <location>
        <begin position="142"/>
        <end position="197"/>
    </location>
</feature>
<dbReference type="PANTHER" id="PTHR13866:SF29">
    <property type="entry name" value="FOLLISTATIN"/>
    <property type="match status" value="1"/>
</dbReference>
<dbReference type="SMART" id="SM00280">
    <property type="entry name" value="KAZAL"/>
    <property type="match status" value="3"/>
</dbReference>
<proteinExistence type="predicted"/>
<evidence type="ECO:0000259" key="5">
    <source>
        <dbReference type="PROSITE" id="PS51364"/>
    </source>
</evidence>
<name>A0ABP1R979_9HEXA</name>
<feature type="domain" description="Kazal-like" evidence="6">
    <location>
        <begin position="305"/>
        <end position="361"/>
    </location>
</feature>
<dbReference type="Proteomes" id="UP001642540">
    <property type="component" value="Unassembled WGS sequence"/>
</dbReference>
<dbReference type="Gene3D" id="3.90.290.10">
    <property type="entry name" value="TGF-beta binding (TB) domain"/>
    <property type="match status" value="1"/>
</dbReference>
<protein>
    <recommendedName>
        <fullName evidence="9">Follistatin</fullName>
    </recommendedName>
</protein>
<dbReference type="PROSITE" id="PS51465">
    <property type="entry name" value="KAZAL_2"/>
    <property type="match status" value="3"/>
</dbReference>
<dbReference type="Pfam" id="PF07648">
    <property type="entry name" value="Kazal_2"/>
    <property type="match status" value="3"/>
</dbReference>
<dbReference type="CDD" id="cd00104">
    <property type="entry name" value="KAZAL_FS"/>
    <property type="match status" value="3"/>
</dbReference>
<gene>
    <name evidence="7" type="ORF">ODALV1_LOCUS19594</name>
</gene>
<dbReference type="InterPro" id="IPR003645">
    <property type="entry name" value="Fol_N"/>
</dbReference>
<comment type="caution">
    <text evidence="7">The sequence shown here is derived from an EMBL/GenBank/DDBJ whole genome shotgun (WGS) entry which is preliminary data.</text>
</comment>
<dbReference type="InterPro" id="IPR036058">
    <property type="entry name" value="Kazal_dom_sf"/>
</dbReference>